<dbReference type="Pfam" id="PF01381">
    <property type="entry name" value="HTH_3"/>
    <property type="match status" value="1"/>
</dbReference>
<dbReference type="InterPro" id="IPR001387">
    <property type="entry name" value="Cro/C1-type_HTH"/>
</dbReference>
<feature type="domain" description="HTH cro/C1-type" evidence="1">
    <location>
        <begin position="25"/>
        <end position="84"/>
    </location>
</feature>
<reference evidence="2" key="1">
    <citation type="journal article" date="2021" name="PeerJ">
        <title>Extensive microbial diversity within the chicken gut microbiome revealed by metagenomics and culture.</title>
        <authorList>
            <person name="Gilroy R."/>
            <person name="Ravi A."/>
            <person name="Getino M."/>
            <person name="Pursley I."/>
            <person name="Horton D.L."/>
            <person name="Alikhan N.F."/>
            <person name="Baker D."/>
            <person name="Gharbi K."/>
            <person name="Hall N."/>
            <person name="Watson M."/>
            <person name="Adriaenssens E.M."/>
            <person name="Foster-Nyarko E."/>
            <person name="Jarju S."/>
            <person name="Secka A."/>
            <person name="Antonio M."/>
            <person name="Oren A."/>
            <person name="Chaudhuri R.R."/>
            <person name="La Ragione R."/>
            <person name="Hildebrand F."/>
            <person name="Pallen M.J."/>
        </authorList>
    </citation>
    <scope>NUCLEOTIDE SEQUENCE</scope>
    <source>
        <strain evidence="2">ChiSjej5B23-15282</strain>
    </source>
</reference>
<proteinExistence type="predicted"/>
<reference evidence="2" key="2">
    <citation type="submission" date="2021-04" db="EMBL/GenBank/DDBJ databases">
        <authorList>
            <person name="Gilroy R."/>
        </authorList>
    </citation>
    <scope>NUCLEOTIDE SEQUENCE</scope>
    <source>
        <strain evidence="2">ChiSjej5B23-15282</strain>
    </source>
</reference>
<dbReference type="EMBL" id="DXFA01000107">
    <property type="protein sequence ID" value="HIX48587.1"/>
    <property type="molecule type" value="Genomic_DNA"/>
</dbReference>
<evidence type="ECO:0000313" key="2">
    <source>
        <dbReference type="EMBL" id="HIX48587.1"/>
    </source>
</evidence>
<evidence type="ECO:0000313" key="3">
    <source>
        <dbReference type="Proteomes" id="UP000824243"/>
    </source>
</evidence>
<gene>
    <name evidence="2" type="ORF">H9981_06205</name>
</gene>
<dbReference type="AlphaFoldDB" id="A0A9D1VYK1"/>
<evidence type="ECO:0000259" key="1">
    <source>
        <dbReference type="PROSITE" id="PS50943"/>
    </source>
</evidence>
<dbReference type="GO" id="GO:0003677">
    <property type="term" value="F:DNA binding"/>
    <property type="evidence" value="ECO:0007669"/>
    <property type="project" value="InterPro"/>
</dbReference>
<dbReference type="CDD" id="cd00093">
    <property type="entry name" value="HTH_XRE"/>
    <property type="match status" value="1"/>
</dbReference>
<dbReference type="InterPro" id="IPR010982">
    <property type="entry name" value="Lambda_DNA-bd_dom_sf"/>
</dbReference>
<sequence length="93" mass="10441">MKGGKEILKKSRQADGKFNASGSRIRTLRKAMGLSQEQLAAQMQLSGLDSTQKMVSRMETGDRIIADYELIFFSRFFHVTSDELLGIESHKST</sequence>
<dbReference type="SUPFAM" id="SSF47413">
    <property type="entry name" value="lambda repressor-like DNA-binding domains"/>
    <property type="match status" value="1"/>
</dbReference>
<accession>A0A9D1VYK1</accession>
<protein>
    <submittedName>
        <fullName evidence="2">Helix-turn-helix domain-containing protein</fullName>
    </submittedName>
</protein>
<dbReference type="Gene3D" id="1.10.260.40">
    <property type="entry name" value="lambda repressor-like DNA-binding domains"/>
    <property type="match status" value="1"/>
</dbReference>
<dbReference type="SMART" id="SM00530">
    <property type="entry name" value="HTH_XRE"/>
    <property type="match status" value="1"/>
</dbReference>
<organism evidence="2 3">
    <name type="scientific">Candidatus Mediterraneibacter caccavium</name>
    <dbReference type="NCBI Taxonomy" id="2838661"/>
    <lineage>
        <taxon>Bacteria</taxon>
        <taxon>Bacillati</taxon>
        <taxon>Bacillota</taxon>
        <taxon>Clostridia</taxon>
        <taxon>Lachnospirales</taxon>
        <taxon>Lachnospiraceae</taxon>
        <taxon>Mediterraneibacter</taxon>
    </lineage>
</organism>
<dbReference type="Proteomes" id="UP000824243">
    <property type="component" value="Unassembled WGS sequence"/>
</dbReference>
<comment type="caution">
    <text evidence="2">The sequence shown here is derived from an EMBL/GenBank/DDBJ whole genome shotgun (WGS) entry which is preliminary data.</text>
</comment>
<dbReference type="PROSITE" id="PS50943">
    <property type="entry name" value="HTH_CROC1"/>
    <property type="match status" value="1"/>
</dbReference>
<name>A0A9D1VYK1_9FIRM</name>